<dbReference type="Proteomes" id="UP000319424">
    <property type="component" value="Unassembled WGS sequence"/>
</dbReference>
<dbReference type="PRINTS" id="PR00368">
    <property type="entry name" value="FADPNR"/>
</dbReference>
<dbReference type="OrthoDB" id="9807946at2"/>
<dbReference type="EMBL" id="VJXW01000012">
    <property type="protein sequence ID" value="TRW24945.1"/>
    <property type="molecule type" value="Genomic_DNA"/>
</dbReference>
<dbReference type="SUPFAM" id="SSF51905">
    <property type="entry name" value="FAD/NAD(P)-binding domain"/>
    <property type="match status" value="1"/>
</dbReference>
<evidence type="ECO:0000313" key="3">
    <source>
        <dbReference type="Proteomes" id="UP000319424"/>
    </source>
</evidence>
<evidence type="ECO:0000259" key="1">
    <source>
        <dbReference type="Pfam" id="PF07992"/>
    </source>
</evidence>
<dbReference type="AlphaFoldDB" id="A0A552V3A9"/>
<evidence type="ECO:0000313" key="2">
    <source>
        <dbReference type="EMBL" id="TRW24945.1"/>
    </source>
</evidence>
<dbReference type="GO" id="GO:0003955">
    <property type="term" value="F:NAD(P)H dehydrogenase (quinone) activity"/>
    <property type="evidence" value="ECO:0007669"/>
    <property type="project" value="TreeGrafter"/>
</dbReference>
<sequence>MLDEKKTLELTIKDENSIKERLKQFKNILENREIIEKFNRTVFESIVDKVVVGRIDKDGTVHPYDLTFYFKTGVKDSQDSNNFKDKRKNAKDNDSDKLCSYKDDEDKKLCSQAKDNARVNVGTTPILPNIKGLKVGGRINTNETLLDLERLPKKPVIIGGGFIGLEFASNYSLFGSEVTILNLADDILLNQDDDVANAVKENYESLGVKIINNASTKEFVEESDKVIVKYEQAGQEKQIEASDVLVAIGRRPNTDDLKLENAGVEVDERGFIKVNKNLQTNKENIFALGDINGGMQFTYISLDDFRIMKSFLFDGGKYNLEQRKNVANSAFIYPTLSQVGLT</sequence>
<accession>A0A552V3A9</accession>
<dbReference type="GO" id="GO:0050660">
    <property type="term" value="F:flavin adenine dinucleotide binding"/>
    <property type="evidence" value="ECO:0007669"/>
    <property type="project" value="TreeGrafter"/>
</dbReference>
<protein>
    <recommendedName>
        <fullName evidence="1">FAD/NAD(P)-binding domain-containing protein</fullName>
    </recommendedName>
</protein>
<dbReference type="RefSeq" id="WP_144398447.1">
    <property type="nucleotide sequence ID" value="NZ_VJXW01000012.1"/>
</dbReference>
<dbReference type="Gene3D" id="3.50.50.60">
    <property type="entry name" value="FAD/NAD(P)-binding domain"/>
    <property type="match status" value="1"/>
</dbReference>
<gene>
    <name evidence="2" type="ORF">FL857_08300</name>
</gene>
<reference evidence="2 3" key="1">
    <citation type="submission" date="2019-07" db="EMBL/GenBank/DDBJ databases">
        <title>Criibacterium bergeronii gen. nov., sp. nov. isolated from human clinical samples.</title>
        <authorList>
            <person name="Maheux A.F."/>
            <person name="Boudreau D.K."/>
            <person name="Berube E."/>
            <person name="Brodeur S."/>
            <person name="Bernard K.A."/>
            <person name="Abed J.Y."/>
            <person name="Ducrey E."/>
            <person name="Guay E.F."/>
            <person name="Raymond F."/>
            <person name="Corbeil J."/>
            <person name="Domingo M.-C."/>
            <person name="Roy P.H."/>
            <person name="Boissinot M."/>
            <person name="Tocheva E.I."/>
            <person name="Omar R.F."/>
        </authorList>
    </citation>
    <scope>NUCLEOTIDE SEQUENCE [LARGE SCALE GENOMIC DNA]</scope>
    <source>
        <strain evidence="2 3">CCRI-24246</strain>
    </source>
</reference>
<proteinExistence type="predicted"/>
<organism evidence="2 3">
    <name type="scientific">Criibacterium bergeronii</name>
    <dbReference type="NCBI Taxonomy" id="1871336"/>
    <lineage>
        <taxon>Bacteria</taxon>
        <taxon>Bacillati</taxon>
        <taxon>Bacillota</taxon>
        <taxon>Clostridia</taxon>
        <taxon>Peptostreptococcales</taxon>
        <taxon>Filifactoraceae</taxon>
        <taxon>Criibacterium</taxon>
    </lineage>
</organism>
<name>A0A552V3A9_9FIRM</name>
<feature type="domain" description="FAD/NAD(P)-binding" evidence="1">
    <location>
        <begin position="107"/>
        <end position="299"/>
    </location>
</feature>
<dbReference type="InterPro" id="IPR036188">
    <property type="entry name" value="FAD/NAD-bd_sf"/>
</dbReference>
<dbReference type="InterPro" id="IPR023753">
    <property type="entry name" value="FAD/NAD-binding_dom"/>
</dbReference>
<dbReference type="PANTHER" id="PTHR43014">
    <property type="entry name" value="MERCURIC REDUCTASE"/>
    <property type="match status" value="1"/>
</dbReference>
<dbReference type="Pfam" id="PF07992">
    <property type="entry name" value="Pyr_redox_2"/>
    <property type="match status" value="1"/>
</dbReference>
<dbReference type="PANTHER" id="PTHR43014:SF4">
    <property type="entry name" value="PYRIDINE NUCLEOTIDE-DISULFIDE OXIDOREDUCTASE RCLA-RELATED"/>
    <property type="match status" value="1"/>
</dbReference>
<comment type="caution">
    <text evidence="2">The sequence shown here is derived from an EMBL/GenBank/DDBJ whole genome shotgun (WGS) entry which is preliminary data.</text>
</comment>
<dbReference type="PRINTS" id="PR00411">
    <property type="entry name" value="PNDRDTASEI"/>
</dbReference>